<evidence type="ECO:0000256" key="1">
    <source>
        <dbReference type="SAM" id="SignalP"/>
    </source>
</evidence>
<feature type="chain" id="PRO_5010986859" evidence="1">
    <location>
        <begin position="26"/>
        <end position="1475"/>
    </location>
</feature>
<feature type="signal peptide" evidence="1">
    <location>
        <begin position="1"/>
        <end position="25"/>
    </location>
</feature>
<dbReference type="InterPro" id="IPR013783">
    <property type="entry name" value="Ig-like_fold"/>
</dbReference>
<evidence type="ECO:0000313" key="5">
    <source>
        <dbReference type="Proteomes" id="UP000266292"/>
    </source>
</evidence>
<dbReference type="EMBL" id="CP021235">
    <property type="protein sequence ID" value="ARS34383.1"/>
    <property type="molecule type" value="Genomic_DNA"/>
</dbReference>
<accession>A0A1X9YNC4</accession>
<gene>
    <name evidence="4" type="ORF">CA264_02400</name>
</gene>
<dbReference type="Gene3D" id="2.60.40.10">
    <property type="entry name" value="Immunoglobulins"/>
    <property type="match status" value="1"/>
</dbReference>
<reference evidence="5" key="1">
    <citation type="submission" date="2017-05" db="EMBL/GenBank/DDBJ databases">
        <authorList>
            <person name="Ray J."/>
            <person name="Price M."/>
            <person name="Deutschbauer A."/>
        </authorList>
    </citation>
    <scope>NUCLEOTIDE SEQUENCE [LARGE SCALE GENOMIC DNA]</scope>
    <source>
        <strain evidence="5">DSM 19842</strain>
    </source>
</reference>
<dbReference type="OrthoDB" id="2582440at2"/>
<dbReference type="Pfam" id="PF19081">
    <property type="entry name" value="Ig_7"/>
    <property type="match status" value="1"/>
</dbReference>
<evidence type="ECO:0000259" key="3">
    <source>
        <dbReference type="Pfam" id="PF19081"/>
    </source>
</evidence>
<feature type="domain" description="Ig-like" evidence="3">
    <location>
        <begin position="1013"/>
        <end position="1088"/>
    </location>
</feature>
<dbReference type="Proteomes" id="UP000266292">
    <property type="component" value="Chromosome"/>
</dbReference>
<evidence type="ECO:0000313" key="4">
    <source>
        <dbReference type="EMBL" id="ARS34383.1"/>
    </source>
</evidence>
<dbReference type="InterPro" id="IPR044023">
    <property type="entry name" value="Ig_7"/>
</dbReference>
<evidence type="ECO:0000259" key="2">
    <source>
        <dbReference type="Pfam" id="PF18962"/>
    </source>
</evidence>
<dbReference type="RefSeq" id="WP_025604255.1">
    <property type="nucleotide sequence ID" value="NZ_CP021235.1"/>
</dbReference>
<dbReference type="NCBIfam" id="TIGR04183">
    <property type="entry name" value="Por_Secre_tail"/>
    <property type="match status" value="1"/>
</dbReference>
<dbReference type="InterPro" id="IPR026444">
    <property type="entry name" value="Secre_tail"/>
</dbReference>
<protein>
    <submittedName>
        <fullName evidence="4">T9SS C-terminal target domain-containing protein</fullName>
    </submittedName>
</protein>
<dbReference type="Pfam" id="PF18962">
    <property type="entry name" value="Por_Secre_tail"/>
    <property type="match status" value="1"/>
</dbReference>
<name>A0A1X9YNC4_9BACT</name>
<keyword evidence="5" id="KW-1185">Reference proteome</keyword>
<sequence length="1475" mass="150223">MKTNLYLRIAFLLSFFLSATLPAFAQTPGFIYKSATGGGSSVLDPNGDGYVSVSPRGFSGASDEGANYSEIPFRSFPALTTEPLGDLNTGSSGGHTDLAAPATPLTAPSTGSPIAAYFNGTHLLFRVRLGSSSTASKGYSVLIDSDQTFTGTGSNPGFEYEVLLASNFAVQVIKHSSSGSEVVFSGSVDQYAQKAVAASTSGGSPDYFYDFYVPLTAFKGGISATTPLRMSGITITSAQSGLTGTVSDVGGVNFQAYNYDAPSAWRALIGTFPATTLNTLQASGFPQLTAAAPTVTPPILANSTSISGTSTEAVGSVVTVYRNGTAVCGTSGQPSCPTVAANGTWTLTGISSTLLAAGDVITATMSPTGKTVSPASAPVTVSAGICLATPAPKLTGITGTTGNRSLVFTPSSSGYQVITVYNLTDNTSATTAPLNLTAGTSYPSASTGAPAALQVAQGKSYVITSTPTTQAGTATGCQSLRSNQLCFSSGGNSSTNPHTVTVTGVTYNSVLNSTNTSATTEVPTNITSLTVDINFNGATQAGNLVLYRNGTATTVSAPYTVGTTTQTLNVTGVSLAVGDVLSVRTVQTAGCSGASTTSNFLAVQPTTAAPTISEPKCGLVTTLTGTSAEPAGTVLQFYTGGTAGERNGTLVTQSGTSTPITATVTSTGAWAVDLSSVAGGGITAGTAITARAKAPGKVRSVNSNAVRATAGPTEPLVINTPITEGATSIAGTGPASAAGAKVILYIEGTPFATPVLVSSDGTWAVSGVAPQEVFAGASVTATYTPTDGCESAKAAPVVVACSPPSSAPTVSPAAATICSGDSATVTVNNSQPGVSYRLVTQAGTAPNYTYTETGSSVLGTGGALTLTSGALTSATTLRVRARKVGGTACDVVLPGSVVVTINPLPSNNYQLTISSNAGCAGTSPVITVANAQPGYRYELINDATKEPVITATDSDNPASPGTAGNLTFTVASVSATTTYGLRITDTSQPSSCSAENIQKVTYTVNGPLANQAVTISRSEICSGGSAVITVQTNNDGATYQLFEGSTNEQVPGTPNFTGNGTEMSVTVSPTATTTYYFKVTEANGCSVNLIDRETLIVSSGDVAVSAGESRTVCGSTVTLQGTNPAPGSGRWTLDYSPGNNTDAQIVSPENYVTEVTGLTSGIYVFRWTIDTSCGGSTGTADATVQITVNCPAVYNIAPPKYIDEYAVNDTMATATDPDEGIGDATYVAGSGFFPNEALEIATNGTIKVVNPAFLETGTYSFSVSTIDGRGIETITPILLRIYGEEPVIVPLPVELVYFTAAVQQGQVSLQWLTASEENNKEFIVERSEDGKQFAAIGKVAGAGTTTQPQRYAFVDTAPLSSTVYYRLKQVDYNGEFAYSNVVAVNTRGLVTEEEQLEAWPNPFRQQLNLTVAAPTAGEASVTLTDMQGQQVYQGTVQLQPGANTLTLPIRGLHSGMYILRLQGNGISGSTKVVKK</sequence>
<keyword evidence="1" id="KW-0732">Signal</keyword>
<proteinExistence type="predicted"/>
<dbReference type="KEGG" id="pact:CA264_02400"/>
<dbReference type="STRING" id="709015.GCA_000472485_00473"/>
<organism evidence="4 5">
    <name type="scientific">Pontibacter actiniarum</name>
    <dbReference type="NCBI Taxonomy" id="323450"/>
    <lineage>
        <taxon>Bacteria</taxon>
        <taxon>Pseudomonadati</taxon>
        <taxon>Bacteroidota</taxon>
        <taxon>Cytophagia</taxon>
        <taxon>Cytophagales</taxon>
        <taxon>Hymenobacteraceae</taxon>
        <taxon>Pontibacter</taxon>
    </lineage>
</organism>
<feature type="domain" description="Secretion system C-terminal sorting" evidence="2">
    <location>
        <begin position="1399"/>
        <end position="1472"/>
    </location>
</feature>